<dbReference type="Gene3D" id="2.40.50.140">
    <property type="entry name" value="Nucleic acid-binding proteins"/>
    <property type="match status" value="4"/>
</dbReference>
<dbReference type="PANTHER" id="PTHR10724:SF7">
    <property type="entry name" value="SMALL RIBOSOMAL SUBUNIT PROTEIN BS1C"/>
    <property type="match status" value="1"/>
</dbReference>
<dbReference type="Proteomes" id="UP000019243">
    <property type="component" value="Unassembled WGS sequence"/>
</dbReference>
<evidence type="ECO:0000259" key="6">
    <source>
        <dbReference type="PROSITE" id="PS50126"/>
    </source>
</evidence>
<evidence type="ECO:0000256" key="3">
    <source>
        <dbReference type="ARBA" id="ARBA00022884"/>
    </source>
</evidence>
<feature type="domain" description="S1 motif" evidence="6">
    <location>
        <begin position="188"/>
        <end position="256"/>
    </location>
</feature>
<dbReference type="GO" id="GO:0022627">
    <property type="term" value="C:cytosolic small ribosomal subunit"/>
    <property type="evidence" value="ECO:0007669"/>
    <property type="project" value="TreeGrafter"/>
</dbReference>
<dbReference type="InterPro" id="IPR003029">
    <property type="entry name" value="S1_domain"/>
</dbReference>
<dbReference type="CDD" id="cd04465">
    <property type="entry name" value="S1_RPS1_repeat_ec2_hs2"/>
    <property type="match status" value="1"/>
</dbReference>
<dbReference type="CDD" id="cd05688">
    <property type="entry name" value="S1_RPS1_repeat_ec3"/>
    <property type="match status" value="1"/>
</dbReference>
<evidence type="ECO:0000313" key="7">
    <source>
        <dbReference type="EMBL" id="EUJ41617.1"/>
    </source>
</evidence>
<reference evidence="7 8" key="1">
    <citation type="submission" date="2012-12" db="EMBL/GenBank/DDBJ databases">
        <title>Novel taxa of Listeriaceae from agricultural environments in the United States.</title>
        <authorList>
            <person name="den Bakker H.C."/>
            <person name="Allred A."/>
            <person name="Warchocki S."/>
            <person name="Wright E.M."/>
            <person name="Burrell A."/>
            <person name="Nightingale K.K."/>
            <person name="Kephart D."/>
            <person name="Wiedmann M."/>
        </authorList>
    </citation>
    <scope>NUCLEOTIDE SEQUENCE [LARGE SCALE GENOMIC DNA]</scope>
    <source>
        <strain evidence="7 8">FSL F6-1037</strain>
    </source>
</reference>
<comment type="caution">
    <text evidence="7">The sequence shown here is derived from an EMBL/GenBank/DDBJ whole genome shotgun (WGS) entry which is preliminary data.</text>
</comment>
<dbReference type="SUPFAM" id="SSF50249">
    <property type="entry name" value="Nucleic acid-binding proteins"/>
    <property type="match status" value="4"/>
</dbReference>
<dbReference type="InterPro" id="IPR012340">
    <property type="entry name" value="NA-bd_OB-fold"/>
</dbReference>
<sequence>MTEEMFTFEIAELKKGDTVVATVSSVENKKVFVSIPNAKQDGLLPASELAVEPVEDAHELVKVGDELTLVVTRVEDDLIVLSKTKAAEGETWTDLKEKFENGTIFDATVTEVVKGGLVANVGIRAFIPGSLVSDQFVEDFSSYKGQTLAVKIVEFVQEKGRVVLSHRAIVEAEKAVKQAELFATINEGDIVEGTVARLTNFGAFVTVNGVDGLVHISQLANKRVSNPNEVVTVGETVKVKVIGVDKDKNRLALSIKATLPQPWDNIAEQVAPDDVLEGTVARLTTFGAFVNILPGVDGLVHISEIAHERIGTPQEVLKEGQAVTVKVLSVDTAERRISLSIKALTDAPVVEEKAPKAPKATKKAVESYTLPEEESGFSLGELFDADKLKAMNLKD</sequence>
<dbReference type="FunFam" id="2.40.50.140:FF:000051">
    <property type="entry name" value="RNA-binding transcriptional accessory protein"/>
    <property type="match status" value="1"/>
</dbReference>
<name>W7CXB7_9LIST</name>
<dbReference type="GO" id="GO:0006412">
    <property type="term" value="P:translation"/>
    <property type="evidence" value="ECO:0007669"/>
    <property type="project" value="TreeGrafter"/>
</dbReference>
<proteinExistence type="inferred from homology"/>
<evidence type="ECO:0000256" key="1">
    <source>
        <dbReference type="ARBA" id="ARBA00006767"/>
    </source>
</evidence>
<gene>
    <name evidence="7" type="primary">rpsA</name>
    <name evidence="7" type="ORF">BCAMP_03025</name>
</gene>
<dbReference type="GO" id="GO:0003735">
    <property type="term" value="F:structural constituent of ribosome"/>
    <property type="evidence" value="ECO:0007669"/>
    <property type="project" value="TreeGrafter"/>
</dbReference>
<comment type="similarity">
    <text evidence="1">Belongs to the bacterial ribosomal protein bS1 family.</text>
</comment>
<dbReference type="AlphaFoldDB" id="W7CXB7"/>
<dbReference type="FunFam" id="2.40.50.140:FF:000114">
    <property type="entry name" value="30S ribosomal protein S1"/>
    <property type="match status" value="1"/>
</dbReference>
<keyword evidence="5" id="KW-0687">Ribonucleoprotein</keyword>
<keyword evidence="8" id="KW-1185">Reference proteome</keyword>
<keyword evidence="3" id="KW-0694">RNA-binding</keyword>
<evidence type="ECO:0000256" key="2">
    <source>
        <dbReference type="ARBA" id="ARBA00022737"/>
    </source>
</evidence>
<dbReference type="STRING" id="1265861.BCAMP_03025"/>
<dbReference type="PROSITE" id="PS50126">
    <property type="entry name" value="S1"/>
    <property type="match status" value="4"/>
</dbReference>
<feature type="domain" description="S1 motif" evidence="6">
    <location>
        <begin position="102"/>
        <end position="167"/>
    </location>
</feature>
<dbReference type="GO" id="GO:0003729">
    <property type="term" value="F:mRNA binding"/>
    <property type="evidence" value="ECO:0007669"/>
    <property type="project" value="UniProtKB-ARBA"/>
</dbReference>
<organism evidence="7 8">
    <name type="scientific">Brochothrix campestris FSL F6-1037</name>
    <dbReference type="NCBI Taxonomy" id="1265861"/>
    <lineage>
        <taxon>Bacteria</taxon>
        <taxon>Bacillati</taxon>
        <taxon>Bacillota</taxon>
        <taxon>Bacilli</taxon>
        <taxon>Bacillales</taxon>
        <taxon>Listeriaceae</taxon>
        <taxon>Brochothrix</taxon>
    </lineage>
</organism>
<dbReference type="InterPro" id="IPR035104">
    <property type="entry name" value="Ribosomal_protein_S1-like"/>
</dbReference>
<dbReference type="NCBIfam" id="NF005208">
    <property type="entry name" value="PRK06676.1"/>
    <property type="match status" value="1"/>
</dbReference>
<dbReference type="EMBL" id="AODH01000010">
    <property type="protein sequence ID" value="EUJ41617.1"/>
    <property type="molecule type" value="Genomic_DNA"/>
</dbReference>
<dbReference type="PRINTS" id="PR00681">
    <property type="entry name" value="RIBOSOMALS1"/>
</dbReference>
<dbReference type="SMART" id="SM00316">
    <property type="entry name" value="S1"/>
    <property type="match status" value="4"/>
</dbReference>
<evidence type="ECO:0000313" key="8">
    <source>
        <dbReference type="Proteomes" id="UP000019243"/>
    </source>
</evidence>
<feature type="domain" description="S1 motif" evidence="6">
    <location>
        <begin position="16"/>
        <end position="84"/>
    </location>
</feature>
<dbReference type="InterPro" id="IPR050437">
    <property type="entry name" value="Ribos_protein_bS1-like"/>
</dbReference>
<dbReference type="OrthoDB" id="9804077at2"/>
<keyword evidence="4 7" id="KW-0689">Ribosomal protein</keyword>
<protein>
    <submittedName>
        <fullName evidence="7">30S ribosomal protein S1</fullName>
    </submittedName>
</protein>
<dbReference type="CDD" id="cd05687">
    <property type="entry name" value="S1_RPS1_repeat_ec1_hs1"/>
    <property type="match status" value="1"/>
</dbReference>
<dbReference type="Pfam" id="PF00575">
    <property type="entry name" value="S1"/>
    <property type="match status" value="4"/>
</dbReference>
<feature type="domain" description="S1 motif" evidence="6">
    <location>
        <begin position="273"/>
        <end position="342"/>
    </location>
</feature>
<dbReference type="PANTHER" id="PTHR10724">
    <property type="entry name" value="30S RIBOSOMAL PROTEIN S1"/>
    <property type="match status" value="1"/>
</dbReference>
<keyword evidence="2" id="KW-0677">Repeat</keyword>
<evidence type="ECO:0000256" key="4">
    <source>
        <dbReference type="ARBA" id="ARBA00022980"/>
    </source>
</evidence>
<evidence type="ECO:0000256" key="5">
    <source>
        <dbReference type="ARBA" id="ARBA00023274"/>
    </source>
</evidence>
<accession>W7CXB7</accession>
<dbReference type="PATRIC" id="fig|1265861.3.peg.591"/>
<dbReference type="RefSeq" id="WP_035313466.1">
    <property type="nucleotide sequence ID" value="NZ_AODH01000010.1"/>
</dbReference>